<evidence type="ECO:0000313" key="2">
    <source>
        <dbReference type="EMBL" id="MBB5801206.1"/>
    </source>
</evidence>
<accession>A0A7W9LYW3</accession>
<dbReference type="GO" id="GO:0010181">
    <property type="term" value="F:FMN binding"/>
    <property type="evidence" value="ECO:0007669"/>
    <property type="project" value="InterPro"/>
</dbReference>
<proteinExistence type="predicted"/>
<dbReference type="SUPFAM" id="SSF52218">
    <property type="entry name" value="Flavoproteins"/>
    <property type="match status" value="1"/>
</dbReference>
<organism evidence="2 3">
    <name type="scientific">Saccharothrix ecbatanensis</name>
    <dbReference type="NCBI Taxonomy" id="1105145"/>
    <lineage>
        <taxon>Bacteria</taxon>
        <taxon>Bacillati</taxon>
        <taxon>Actinomycetota</taxon>
        <taxon>Actinomycetes</taxon>
        <taxon>Pseudonocardiales</taxon>
        <taxon>Pseudonocardiaceae</taxon>
        <taxon>Saccharothrix</taxon>
    </lineage>
</organism>
<dbReference type="PANTHER" id="PTHR38030">
    <property type="entry name" value="PROTOPORPHYRINOGEN IX DEHYDROGENASE [MENAQUINONE]"/>
    <property type="match status" value="1"/>
</dbReference>
<keyword evidence="3" id="KW-1185">Reference proteome</keyword>
<dbReference type="RefSeq" id="WP_184916752.1">
    <property type="nucleotide sequence ID" value="NZ_JACHMO010000001.1"/>
</dbReference>
<gene>
    <name evidence="2" type="ORF">F4560_000974</name>
</gene>
<dbReference type="InterPro" id="IPR052200">
    <property type="entry name" value="Protoporphyrinogen_IX_DH"/>
</dbReference>
<dbReference type="GO" id="GO:0070819">
    <property type="term" value="F:menaquinone-dependent protoporphyrinogen oxidase activity"/>
    <property type="evidence" value="ECO:0007669"/>
    <property type="project" value="TreeGrafter"/>
</dbReference>
<dbReference type="PROSITE" id="PS50902">
    <property type="entry name" value="FLAVODOXIN_LIKE"/>
    <property type="match status" value="1"/>
</dbReference>
<sequence length="170" mass="19146">MRVLVAYATAEGSTTGVAERIGTVLRRSRHDVDVLPVGDVTGVEDYDTVVLGSAVHDQRWLPEASRFLAGQRASLARRSLWAFSVGMPDAFRSRARDWVRTEADDLLDDVLLQVEPHDHQLFSGVVRPAQFEWWRRALFRLAGGRFGDFRDGAAIDRWAGRIARTPEKSR</sequence>
<dbReference type="Pfam" id="PF12724">
    <property type="entry name" value="Flavodoxin_5"/>
    <property type="match status" value="1"/>
</dbReference>
<dbReference type="Gene3D" id="3.40.50.360">
    <property type="match status" value="1"/>
</dbReference>
<protein>
    <submittedName>
        <fullName evidence="2">Menaquinone-dependent protoporphyrinogen oxidase</fullName>
        <ecNumber evidence="2">1.3.5.3</ecNumber>
    </submittedName>
</protein>
<evidence type="ECO:0000313" key="3">
    <source>
        <dbReference type="Proteomes" id="UP000552097"/>
    </source>
</evidence>
<dbReference type="InterPro" id="IPR029039">
    <property type="entry name" value="Flavoprotein-like_sf"/>
</dbReference>
<dbReference type="GO" id="GO:0006783">
    <property type="term" value="P:heme biosynthetic process"/>
    <property type="evidence" value="ECO:0007669"/>
    <property type="project" value="TreeGrafter"/>
</dbReference>
<name>A0A7W9LYW3_9PSEU</name>
<evidence type="ECO:0000259" key="1">
    <source>
        <dbReference type="PROSITE" id="PS50902"/>
    </source>
</evidence>
<dbReference type="EC" id="1.3.5.3" evidence="2"/>
<comment type="caution">
    <text evidence="2">The sequence shown here is derived from an EMBL/GenBank/DDBJ whole genome shotgun (WGS) entry which is preliminary data.</text>
</comment>
<dbReference type="Proteomes" id="UP000552097">
    <property type="component" value="Unassembled WGS sequence"/>
</dbReference>
<dbReference type="InterPro" id="IPR026816">
    <property type="entry name" value="Flavodoxin_dom"/>
</dbReference>
<dbReference type="AlphaFoldDB" id="A0A7W9LYW3"/>
<dbReference type="PANTHER" id="PTHR38030:SF2">
    <property type="entry name" value="PROTOPORPHYRINOGEN IX DEHYDROGENASE [QUINONE]"/>
    <property type="match status" value="1"/>
</dbReference>
<keyword evidence="2" id="KW-0560">Oxidoreductase</keyword>
<dbReference type="EMBL" id="JACHMO010000001">
    <property type="protein sequence ID" value="MBB5801206.1"/>
    <property type="molecule type" value="Genomic_DNA"/>
</dbReference>
<feature type="domain" description="Flavodoxin-like" evidence="1">
    <location>
        <begin position="3"/>
        <end position="163"/>
    </location>
</feature>
<dbReference type="InterPro" id="IPR008254">
    <property type="entry name" value="Flavodoxin/NO_synth"/>
</dbReference>
<reference evidence="2 3" key="1">
    <citation type="submission" date="2020-08" db="EMBL/GenBank/DDBJ databases">
        <title>Sequencing the genomes of 1000 actinobacteria strains.</title>
        <authorList>
            <person name="Klenk H.-P."/>
        </authorList>
    </citation>
    <scope>NUCLEOTIDE SEQUENCE [LARGE SCALE GENOMIC DNA]</scope>
    <source>
        <strain evidence="2 3">DSM 45486</strain>
    </source>
</reference>